<feature type="transmembrane region" description="Helical" evidence="2">
    <location>
        <begin position="99"/>
        <end position="125"/>
    </location>
</feature>
<name>A0A0R2DGN2_9LACO</name>
<evidence type="ECO:0000313" key="4">
    <source>
        <dbReference type="EMBL" id="KRN03233.1"/>
    </source>
</evidence>
<accession>A0A0R2DGN2</accession>
<dbReference type="RefSeq" id="WP_061775713.1">
    <property type="nucleotide sequence ID" value="NZ_AYZH01000001.1"/>
</dbReference>
<evidence type="ECO:0000313" key="5">
    <source>
        <dbReference type="Proteomes" id="UP000051589"/>
    </source>
</evidence>
<evidence type="ECO:0000256" key="2">
    <source>
        <dbReference type="SAM" id="Phobius"/>
    </source>
</evidence>
<feature type="region of interest" description="Disordered" evidence="1">
    <location>
        <begin position="30"/>
        <end position="52"/>
    </location>
</feature>
<evidence type="ECO:0000256" key="1">
    <source>
        <dbReference type="SAM" id="MobiDB-lite"/>
    </source>
</evidence>
<keyword evidence="2" id="KW-0472">Membrane</keyword>
<dbReference type="Pfam" id="PF13240">
    <property type="entry name" value="Zn_Ribbon_1"/>
    <property type="match status" value="1"/>
</dbReference>
<dbReference type="OrthoDB" id="2274225at2"/>
<dbReference type="AlphaFoldDB" id="A0A0R2DGN2"/>
<reference evidence="4 5" key="1">
    <citation type="journal article" date="2015" name="Genome Announc.">
        <title>Expanding the biotechnology potential of lactobacilli through comparative genomics of 213 strains and associated genera.</title>
        <authorList>
            <person name="Sun Z."/>
            <person name="Harris H.M."/>
            <person name="McCann A."/>
            <person name="Guo C."/>
            <person name="Argimon S."/>
            <person name="Zhang W."/>
            <person name="Yang X."/>
            <person name="Jeffery I.B."/>
            <person name="Cooney J.C."/>
            <person name="Kagawa T.F."/>
            <person name="Liu W."/>
            <person name="Song Y."/>
            <person name="Salvetti E."/>
            <person name="Wrobel A."/>
            <person name="Rasinkangas P."/>
            <person name="Parkhill J."/>
            <person name="Rea M.C."/>
            <person name="O'Sullivan O."/>
            <person name="Ritari J."/>
            <person name="Douillard F.P."/>
            <person name="Paul Ross R."/>
            <person name="Yang R."/>
            <person name="Briner A.E."/>
            <person name="Felis G.E."/>
            <person name="de Vos W.M."/>
            <person name="Barrangou R."/>
            <person name="Klaenhammer T.R."/>
            <person name="Caufield P.W."/>
            <person name="Cui Y."/>
            <person name="Zhang H."/>
            <person name="O'Toole P.W."/>
        </authorList>
    </citation>
    <scope>NUCLEOTIDE SEQUENCE [LARGE SCALE GENOMIC DNA]</scope>
    <source>
        <strain evidence="4 5">DSM 21775</strain>
    </source>
</reference>
<protein>
    <recommendedName>
        <fullName evidence="3">Zinc-ribbon domain-containing protein</fullName>
    </recommendedName>
</protein>
<dbReference type="EMBL" id="AYZH01000001">
    <property type="protein sequence ID" value="KRN03233.1"/>
    <property type="molecule type" value="Genomic_DNA"/>
</dbReference>
<feature type="transmembrane region" description="Helical" evidence="2">
    <location>
        <begin position="56"/>
        <end position="87"/>
    </location>
</feature>
<keyword evidence="2" id="KW-1133">Transmembrane helix</keyword>
<dbReference type="Proteomes" id="UP000051589">
    <property type="component" value="Unassembled WGS sequence"/>
</dbReference>
<feature type="domain" description="Zinc-ribbon" evidence="3">
    <location>
        <begin position="7"/>
        <end position="29"/>
    </location>
</feature>
<organism evidence="4 5">
    <name type="scientific">Levilactobacillus senmaizukei DSM 21775 = NBRC 103853</name>
    <dbReference type="NCBI Taxonomy" id="1423803"/>
    <lineage>
        <taxon>Bacteria</taxon>
        <taxon>Bacillati</taxon>
        <taxon>Bacillota</taxon>
        <taxon>Bacilli</taxon>
        <taxon>Lactobacillales</taxon>
        <taxon>Lactobacillaceae</taxon>
        <taxon>Levilactobacillus</taxon>
    </lineage>
</organism>
<sequence>MEDRFKFCPKCGTQVAKDVVFCPKCGTNLAGEGLPDPATNQQAVPTSTTPEKSPNAALLITLGWISTVVSLLFVPILFGVAGAFCGYRLTRFPGNRTAGIVLMIFAILFGIIGVVMGAAVGATIYGS</sequence>
<dbReference type="InterPro" id="IPR026870">
    <property type="entry name" value="Zinc_ribbon_dom"/>
</dbReference>
<feature type="compositionally biased region" description="Polar residues" evidence="1">
    <location>
        <begin position="38"/>
        <end position="52"/>
    </location>
</feature>
<keyword evidence="5" id="KW-1185">Reference proteome</keyword>
<comment type="caution">
    <text evidence="4">The sequence shown here is derived from an EMBL/GenBank/DDBJ whole genome shotgun (WGS) entry which is preliminary data.</text>
</comment>
<evidence type="ECO:0000259" key="3">
    <source>
        <dbReference type="Pfam" id="PF13240"/>
    </source>
</evidence>
<dbReference type="PATRIC" id="fig|1423803.3.peg.11"/>
<proteinExistence type="predicted"/>
<keyword evidence="2" id="KW-0812">Transmembrane</keyword>
<gene>
    <name evidence="4" type="ORF">FD13_GL000012</name>
</gene>